<dbReference type="InterPro" id="IPR036650">
    <property type="entry name" value="CAT_RNA-bd_dom_sf"/>
</dbReference>
<feature type="domain" description="PRD" evidence="2">
    <location>
        <begin position="95"/>
        <end position="199"/>
    </location>
</feature>
<keyword evidence="4" id="KW-1185">Reference proteome</keyword>
<keyword evidence="1" id="KW-0677">Repeat</keyword>
<gene>
    <name evidence="3" type="ORF">LAD12857_24670</name>
</gene>
<comment type="caution">
    <text evidence="3">The sequence shown here is derived from an EMBL/GenBank/DDBJ whole genome shotgun (WGS) entry which is preliminary data.</text>
</comment>
<organism evidence="3 4">
    <name type="scientific">Lacrimispora amygdalina</name>
    <dbReference type="NCBI Taxonomy" id="253257"/>
    <lineage>
        <taxon>Bacteria</taxon>
        <taxon>Bacillati</taxon>
        <taxon>Bacillota</taxon>
        <taxon>Clostridia</taxon>
        <taxon>Lachnospirales</taxon>
        <taxon>Lachnospiraceae</taxon>
        <taxon>Lacrimispora</taxon>
    </lineage>
</organism>
<dbReference type="InterPro" id="IPR004341">
    <property type="entry name" value="CAT_RNA-bd_dom"/>
</dbReference>
<dbReference type="EMBL" id="BRPJ01000040">
    <property type="protein sequence ID" value="GLB30544.1"/>
    <property type="molecule type" value="Genomic_DNA"/>
</dbReference>
<feature type="domain" description="PRD" evidence="2">
    <location>
        <begin position="200"/>
        <end position="304"/>
    </location>
</feature>
<dbReference type="InterPro" id="IPR036634">
    <property type="entry name" value="PRD_sf"/>
</dbReference>
<accession>A0ABQ5M7H0</accession>
<dbReference type="Proteomes" id="UP001419084">
    <property type="component" value="Unassembled WGS sequence"/>
</dbReference>
<dbReference type="InterPro" id="IPR011608">
    <property type="entry name" value="PRD"/>
</dbReference>
<evidence type="ECO:0000256" key="1">
    <source>
        <dbReference type="ARBA" id="ARBA00022737"/>
    </source>
</evidence>
<dbReference type="Gene3D" id="1.10.1790.10">
    <property type="entry name" value="PRD domain"/>
    <property type="match status" value="2"/>
</dbReference>
<sequence>MHIVIVYSFGFIHDKMENNSYREDGVYDMYRISKILNHNSIIAIDMTDNKEYILLGKGIGFGKKVSERFEAPEDCSVYSLQEKSERGTNRELVKSVSPEYFEYANAILDEAEKRVGNLDRSILFPMADHISFAVQRIQNGEQIYNPLTEDIKALFHSEFKAALILRDILKKEKNIDIDDDEIGYVSLHIHAAKEEVHTSISIKMAEAVRRCINIIENKKNCKIDVMSLSYNRLMNHVKYMVARIVKNEELKLNINDYLEFKIPESFTIATTICDELSIALKLEIKEVEIGYLAMHIERVIMSEE</sequence>
<dbReference type="SUPFAM" id="SSF50151">
    <property type="entry name" value="SacY-like RNA-binding domain"/>
    <property type="match status" value="1"/>
</dbReference>
<dbReference type="PANTHER" id="PTHR30185">
    <property type="entry name" value="CRYPTIC BETA-GLUCOSIDE BGL OPERON ANTITERMINATOR"/>
    <property type="match status" value="1"/>
</dbReference>
<name>A0ABQ5M7H0_9FIRM</name>
<evidence type="ECO:0000313" key="4">
    <source>
        <dbReference type="Proteomes" id="UP001419084"/>
    </source>
</evidence>
<dbReference type="Pfam" id="PF03123">
    <property type="entry name" value="CAT_RBD"/>
    <property type="match status" value="1"/>
</dbReference>
<reference evidence="3 4" key="1">
    <citation type="journal article" date="2024" name="Int. J. Syst. Evol. Microbiol.">
        <title>Lacrimispora brassicae sp. nov. isolated from fermented cabbage, and proposal of Clostridium indicum Gundawar et al. 2019 and Clostridium methoxybenzovorans Mechichi et al. 1999 as heterotypic synonyms of Lacrimispora amygdalina (Parshina et al. 2003) Haas and Blanchard 2020 and Lacrimispora indolis (McClung and McCoy 1957) Haas and Blanchard 2020, respectively.</title>
        <authorList>
            <person name="Kobayashi H."/>
            <person name="Tanizawa Y."/>
            <person name="Sakamoto M."/>
            <person name="Ohkuma M."/>
            <person name="Tohno M."/>
        </authorList>
    </citation>
    <scope>NUCLEOTIDE SEQUENCE [LARGE SCALE GENOMIC DNA]</scope>
    <source>
        <strain evidence="3 4">DSM 12857</strain>
    </source>
</reference>
<dbReference type="PANTHER" id="PTHR30185:SF15">
    <property type="entry name" value="CRYPTIC BETA-GLUCOSIDE BGL OPERON ANTITERMINATOR"/>
    <property type="match status" value="1"/>
</dbReference>
<protein>
    <submittedName>
        <fullName evidence="3">Transcription antiterminator BglG</fullName>
    </submittedName>
</protein>
<dbReference type="InterPro" id="IPR050661">
    <property type="entry name" value="BglG_antiterminators"/>
</dbReference>
<proteinExistence type="predicted"/>
<dbReference type="Pfam" id="PF00874">
    <property type="entry name" value="PRD"/>
    <property type="match status" value="2"/>
</dbReference>
<dbReference type="PROSITE" id="PS51372">
    <property type="entry name" value="PRD_2"/>
    <property type="match status" value="2"/>
</dbReference>
<evidence type="ECO:0000259" key="2">
    <source>
        <dbReference type="PROSITE" id="PS51372"/>
    </source>
</evidence>
<dbReference type="SMART" id="SM01061">
    <property type="entry name" value="CAT_RBD"/>
    <property type="match status" value="1"/>
</dbReference>
<dbReference type="Gene3D" id="2.30.24.10">
    <property type="entry name" value="CAT RNA-binding domain"/>
    <property type="match status" value="1"/>
</dbReference>
<evidence type="ECO:0000313" key="3">
    <source>
        <dbReference type="EMBL" id="GLB30544.1"/>
    </source>
</evidence>
<dbReference type="SUPFAM" id="SSF63520">
    <property type="entry name" value="PTS-regulatory domain, PRD"/>
    <property type="match status" value="2"/>
</dbReference>